<dbReference type="InterPro" id="IPR041049">
    <property type="entry name" value="DUF5615"/>
</dbReference>
<reference evidence="2 3" key="1">
    <citation type="submission" date="2022-08" db="EMBL/GenBank/DDBJ databases">
        <title>Polyphasic taxonomy analysis of Qipengyuania sp.RS5-5.</title>
        <authorList>
            <person name="Xamxidin M."/>
            <person name="Wu M."/>
        </authorList>
    </citation>
    <scope>NUCLEOTIDE SEQUENCE [LARGE SCALE GENOMIC DNA]</scope>
    <source>
        <strain evidence="2 3">RS5-5</strain>
    </source>
</reference>
<dbReference type="Pfam" id="PF18480">
    <property type="entry name" value="DUF5615"/>
    <property type="match status" value="1"/>
</dbReference>
<evidence type="ECO:0000259" key="1">
    <source>
        <dbReference type="Pfam" id="PF18480"/>
    </source>
</evidence>
<accession>A0ABT1XS06</accession>
<proteinExistence type="predicted"/>
<sequence length="107" mass="12033">MKFLVDAQLPPALCSWLRERGHDAIHVFECGLIAASDEDIASRAGETGSVLVSKDEDFVTLRLPDRFAFLWLRCGNATNAALVAWLMPRWERIESALNSGERFVEVR</sequence>
<comment type="caution">
    <text evidence="2">The sequence shown here is derived from an EMBL/GenBank/DDBJ whole genome shotgun (WGS) entry which is preliminary data.</text>
</comment>
<protein>
    <submittedName>
        <fullName evidence="2">DUF5615 family PIN-like protein</fullName>
    </submittedName>
</protein>
<dbReference type="RefSeq" id="WP_257595826.1">
    <property type="nucleotide sequence ID" value="NZ_JANKHH010000004.1"/>
</dbReference>
<name>A0ABT1XS06_9SPHN</name>
<dbReference type="Proteomes" id="UP001206067">
    <property type="component" value="Unassembled WGS sequence"/>
</dbReference>
<evidence type="ECO:0000313" key="2">
    <source>
        <dbReference type="EMBL" id="MCR2834044.1"/>
    </source>
</evidence>
<evidence type="ECO:0000313" key="3">
    <source>
        <dbReference type="Proteomes" id="UP001206067"/>
    </source>
</evidence>
<dbReference type="EMBL" id="JANKHH010000004">
    <property type="protein sequence ID" value="MCR2834044.1"/>
    <property type="molecule type" value="Genomic_DNA"/>
</dbReference>
<organism evidence="2 3">
    <name type="scientific">Parerythrobacter lacustris</name>
    <dbReference type="NCBI Taxonomy" id="2969984"/>
    <lineage>
        <taxon>Bacteria</taxon>
        <taxon>Pseudomonadati</taxon>
        <taxon>Pseudomonadota</taxon>
        <taxon>Alphaproteobacteria</taxon>
        <taxon>Sphingomonadales</taxon>
        <taxon>Erythrobacteraceae</taxon>
        <taxon>Parerythrobacter</taxon>
    </lineage>
</organism>
<feature type="domain" description="DUF5615" evidence="1">
    <location>
        <begin position="1"/>
        <end position="101"/>
    </location>
</feature>
<gene>
    <name evidence="2" type="ORF">NSO95_08825</name>
</gene>
<keyword evidence="3" id="KW-1185">Reference proteome</keyword>